<sequence>MHDELREPVECRDLDRALPGQRFFDLAKLLLGHDPAIRPDDALAVCRGGLVRIEIHHREAVHLVDELLGRADHGAEHVAEVRGRVGAHQQHAVTGVRERHRGGAGHRRLADATLAGEEQEEGLPAGPVQRCVHSGRTTMTSPLTSHAAARVL</sequence>
<keyword evidence="2" id="KW-1185">Reference proteome</keyword>
<dbReference type="EMBL" id="CP088295">
    <property type="protein sequence ID" value="UUY01664.1"/>
    <property type="molecule type" value="Genomic_DNA"/>
</dbReference>
<gene>
    <name evidence="1" type="ORF">LRS13_13095</name>
</gene>
<dbReference type="Proteomes" id="UP001058860">
    <property type="component" value="Chromosome"/>
</dbReference>
<reference evidence="2" key="1">
    <citation type="submission" date="2021-11" db="EMBL/GenBank/DDBJ databases">
        <title>Cultivation dependent microbiological survey of springs from the worlds oldest radium mine currently devoted to the extraction of radon-saturated water.</title>
        <authorList>
            <person name="Kapinusova G."/>
            <person name="Smrhova T."/>
            <person name="Strejcek M."/>
            <person name="Suman J."/>
            <person name="Jani K."/>
            <person name="Pajer P."/>
            <person name="Uhlik O."/>
        </authorList>
    </citation>
    <scope>NUCLEOTIDE SEQUENCE [LARGE SCALE GENOMIC DNA]</scope>
    <source>
        <strain evidence="2">J379</strain>
    </source>
</reference>
<evidence type="ECO:0000313" key="1">
    <source>
        <dbReference type="EMBL" id="UUY01664.1"/>
    </source>
</evidence>
<organism evidence="1 2">
    <name type="scientific">Svornostia abyssi</name>
    <dbReference type="NCBI Taxonomy" id="2898438"/>
    <lineage>
        <taxon>Bacteria</taxon>
        <taxon>Bacillati</taxon>
        <taxon>Actinomycetota</taxon>
        <taxon>Thermoleophilia</taxon>
        <taxon>Solirubrobacterales</taxon>
        <taxon>Baekduiaceae</taxon>
        <taxon>Svornostia</taxon>
    </lineage>
</organism>
<evidence type="ECO:0000313" key="2">
    <source>
        <dbReference type="Proteomes" id="UP001058860"/>
    </source>
</evidence>
<protein>
    <submittedName>
        <fullName evidence="1">Uncharacterized protein</fullName>
    </submittedName>
</protein>
<name>A0ABY5PAE0_9ACTN</name>
<accession>A0ABY5PAE0</accession>
<proteinExistence type="predicted"/>